<dbReference type="EMBL" id="JAJAXM010000017">
    <property type="protein sequence ID" value="MCG9026305.1"/>
    <property type="molecule type" value="Genomic_DNA"/>
</dbReference>
<name>A0ABD4SRB6_9NEIS</name>
<reference evidence="1 2" key="1">
    <citation type="submission" date="2021-10" db="EMBL/GenBank/DDBJ databases">
        <title>Whole-genome sequencing analysis of Laribacter hongkongensis: virulence gene profiles, carbohydrate-active enzyme prediction, and antimicrobial resistance characterization.</title>
        <authorList>
            <person name="Yuan P."/>
            <person name="Zhan Y."/>
            <person name="Chen D."/>
        </authorList>
    </citation>
    <scope>NUCLEOTIDE SEQUENCE [LARGE SCALE GENOMIC DNA]</scope>
    <source>
        <strain evidence="1 2">W67</strain>
    </source>
</reference>
<dbReference type="Proteomes" id="UP001200247">
    <property type="component" value="Unassembled WGS sequence"/>
</dbReference>
<evidence type="ECO:0000313" key="2">
    <source>
        <dbReference type="Proteomes" id="UP001200247"/>
    </source>
</evidence>
<comment type="caution">
    <text evidence="1">The sequence shown here is derived from an EMBL/GenBank/DDBJ whole genome shotgun (WGS) entry which is preliminary data.</text>
</comment>
<accession>A0ABD4SRB6</accession>
<sequence length="111" mass="12352">MVIGLGECMGNTKRKQAIVAALTDFSHDGLREFGAPPMPAILIARVIGESEKLSSVCQSLKKLTEDGVLIAEHRYQQARFSRNGTSGFQIRKCIVYWNAATIEEDRRRADL</sequence>
<dbReference type="RefSeq" id="WP_239894926.1">
    <property type="nucleotide sequence ID" value="NZ_JAJAXV010000005.1"/>
</dbReference>
<dbReference type="AlphaFoldDB" id="A0ABD4SRB6"/>
<evidence type="ECO:0000313" key="1">
    <source>
        <dbReference type="EMBL" id="MCG9026305.1"/>
    </source>
</evidence>
<organism evidence="1 2">
    <name type="scientific">Laribacter hongkongensis</name>
    <dbReference type="NCBI Taxonomy" id="168471"/>
    <lineage>
        <taxon>Bacteria</taxon>
        <taxon>Pseudomonadati</taxon>
        <taxon>Pseudomonadota</taxon>
        <taxon>Betaproteobacteria</taxon>
        <taxon>Neisseriales</taxon>
        <taxon>Aquaspirillaceae</taxon>
        <taxon>Laribacter</taxon>
    </lineage>
</organism>
<proteinExistence type="predicted"/>
<gene>
    <name evidence="1" type="ORF">LH440_10430</name>
</gene>
<protein>
    <submittedName>
        <fullName evidence="1">Uncharacterized protein</fullName>
    </submittedName>
</protein>